<gene>
    <name evidence="2" type="ORF">EN45_072100</name>
</gene>
<name>A0A167TUI9_PENCH</name>
<dbReference type="Proteomes" id="UP000076449">
    <property type="component" value="Chromosome II"/>
</dbReference>
<dbReference type="AlphaFoldDB" id="A0A167TUI9"/>
<proteinExistence type="predicted"/>
<sequence length="196" mass="21662">MGLHFYAVLATRYARTDQLARRKEEAAKAPAFNCVFIPTYALPRDRNSFNSIDLASCESTYKNGLFMGMVGRTAPWDLPSARKKPGSPISFDETTESSQNEILTMNLIQCGISPVEAHQQLAQLAATREAMGETVPILPSTACPGQTENTFRSSDVEMGISPIEGAVMEIRQQRQQLEIEIRIMGDHVQIGGRRQA</sequence>
<evidence type="ECO:0000313" key="2">
    <source>
        <dbReference type="EMBL" id="KZN88633.1"/>
    </source>
</evidence>
<reference evidence="2" key="1">
    <citation type="journal article" date="2014" name="Genome Announc.">
        <title>Complete sequencing and chromosome-scale genome assembly of the industrial progenitor strain P2niaD18 from the penicillin producer Penicillium chrysogenum.</title>
        <authorList>
            <person name="Specht T."/>
            <person name="Dahlmann T.A."/>
            <person name="Zadra I."/>
            <person name="Kurnsteiner H."/>
            <person name="Kuck U."/>
        </authorList>
    </citation>
    <scope>NUCLEOTIDE SEQUENCE [LARGE SCALE GENOMIC DNA]</scope>
    <source>
        <strain evidence="2">P2niaD18</strain>
    </source>
</reference>
<dbReference type="EMBL" id="CM002799">
    <property type="protein sequence ID" value="KZN88633.1"/>
    <property type="molecule type" value="Genomic_DNA"/>
</dbReference>
<organism evidence="2">
    <name type="scientific">Penicillium chrysogenum</name>
    <name type="common">Penicillium notatum</name>
    <dbReference type="NCBI Taxonomy" id="5076"/>
    <lineage>
        <taxon>Eukaryota</taxon>
        <taxon>Fungi</taxon>
        <taxon>Dikarya</taxon>
        <taxon>Ascomycota</taxon>
        <taxon>Pezizomycotina</taxon>
        <taxon>Eurotiomycetes</taxon>
        <taxon>Eurotiomycetidae</taxon>
        <taxon>Eurotiales</taxon>
        <taxon>Aspergillaceae</taxon>
        <taxon>Penicillium</taxon>
        <taxon>Penicillium chrysogenum species complex</taxon>
    </lineage>
</organism>
<feature type="region of interest" description="Disordered" evidence="1">
    <location>
        <begin position="77"/>
        <end position="96"/>
    </location>
</feature>
<accession>A0A167TUI9</accession>
<evidence type="ECO:0000256" key="1">
    <source>
        <dbReference type="SAM" id="MobiDB-lite"/>
    </source>
</evidence>
<protein>
    <submittedName>
        <fullName evidence="2">Uncharacterized protein</fullName>
    </submittedName>
</protein>